<name>A0A9D2NKQ7_9FIRM</name>
<dbReference type="InterPro" id="IPR029044">
    <property type="entry name" value="Nucleotide-diphossugar_trans"/>
</dbReference>
<dbReference type="PANTHER" id="PTHR22916:SF3">
    <property type="entry name" value="UDP-GLCNAC:BETAGAL BETA-1,3-N-ACETYLGLUCOSAMINYLTRANSFERASE-LIKE PROTEIN 1"/>
    <property type="match status" value="1"/>
</dbReference>
<accession>A0A9D2NKQ7</accession>
<reference evidence="2" key="2">
    <citation type="submission" date="2021-04" db="EMBL/GenBank/DDBJ databases">
        <authorList>
            <person name="Gilroy R."/>
        </authorList>
    </citation>
    <scope>NUCLEOTIDE SEQUENCE</scope>
    <source>
        <strain evidence="2">USAMLcec2-132</strain>
    </source>
</reference>
<dbReference type="InterPro" id="IPR001173">
    <property type="entry name" value="Glyco_trans_2-like"/>
</dbReference>
<organism evidence="2 3">
    <name type="scientific">Candidatus Eisenbergiella merdavium</name>
    <dbReference type="NCBI Taxonomy" id="2838551"/>
    <lineage>
        <taxon>Bacteria</taxon>
        <taxon>Bacillati</taxon>
        <taxon>Bacillota</taxon>
        <taxon>Clostridia</taxon>
        <taxon>Lachnospirales</taxon>
        <taxon>Lachnospiraceae</taxon>
        <taxon>Eisenbergiella</taxon>
    </lineage>
</organism>
<dbReference type="AlphaFoldDB" id="A0A9D2NKQ7"/>
<dbReference type="Pfam" id="PF00535">
    <property type="entry name" value="Glycos_transf_2"/>
    <property type="match status" value="2"/>
</dbReference>
<dbReference type="PANTHER" id="PTHR22916">
    <property type="entry name" value="GLYCOSYLTRANSFERASE"/>
    <property type="match status" value="1"/>
</dbReference>
<dbReference type="GO" id="GO:0016758">
    <property type="term" value="F:hexosyltransferase activity"/>
    <property type="evidence" value="ECO:0007669"/>
    <property type="project" value="UniProtKB-ARBA"/>
</dbReference>
<dbReference type="EC" id="2.4.-.-" evidence="2"/>
<evidence type="ECO:0000313" key="3">
    <source>
        <dbReference type="Proteomes" id="UP000823891"/>
    </source>
</evidence>
<feature type="domain" description="Glycosyltransferase 2-like" evidence="1">
    <location>
        <begin position="33"/>
        <end position="162"/>
    </location>
</feature>
<feature type="domain" description="Glycosyltransferase 2-like" evidence="1">
    <location>
        <begin position="366"/>
        <end position="502"/>
    </location>
</feature>
<evidence type="ECO:0000259" key="1">
    <source>
        <dbReference type="Pfam" id="PF00535"/>
    </source>
</evidence>
<evidence type="ECO:0000313" key="2">
    <source>
        <dbReference type="EMBL" id="HJC25504.1"/>
    </source>
</evidence>
<keyword evidence="2" id="KW-0808">Transferase</keyword>
<dbReference type="Gene3D" id="3.90.550.10">
    <property type="entry name" value="Spore Coat Polysaccharide Biosynthesis Protein SpsA, Chain A"/>
    <property type="match status" value="2"/>
</dbReference>
<dbReference type="CDD" id="cd00761">
    <property type="entry name" value="Glyco_tranf_GTA_type"/>
    <property type="match status" value="2"/>
</dbReference>
<reference evidence="2" key="1">
    <citation type="journal article" date="2021" name="PeerJ">
        <title>Extensive microbial diversity within the chicken gut microbiome revealed by metagenomics and culture.</title>
        <authorList>
            <person name="Gilroy R."/>
            <person name="Ravi A."/>
            <person name="Getino M."/>
            <person name="Pursley I."/>
            <person name="Horton D.L."/>
            <person name="Alikhan N.F."/>
            <person name="Baker D."/>
            <person name="Gharbi K."/>
            <person name="Hall N."/>
            <person name="Watson M."/>
            <person name="Adriaenssens E.M."/>
            <person name="Foster-Nyarko E."/>
            <person name="Jarju S."/>
            <person name="Secka A."/>
            <person name="Antonio M."/>
            <person name="Oren A."/>
            <person name="Chaudhuri R.R."/>
            <person name="La Ragione R."/>
            <person name="Hildebrand F."/>
            <person name="Pallen M.J."/>
        </authorList>
    </citation>
    <scope>NUCLEOTIDE SEQUENCE</scope>
    <source>
        <strain evidence="2">USAMLcec2-132</strain>
    </source>
</reference>
<protein>
    <submittedName>
        <fullName evidence="2">Glycosyltransferase</fullName>
        <ecNumber evidence="2">2.4.-.-</ecNumber>
    </submittedName>
</protein>
<dbReference type="Proteomes" id="UP000823891">
    <property type="component" value="Unassembled WGS sequence"/>
</dbReference>
<sequence>MDKDTLNVNDRRIGIKNMAKNGLDAKADMPLVSIIIPAYNAEDHIKHCVDSVLEQSYENIEVICIDDGSIDKTPEILQFLTQKDNRVLFLEQEHLGASAARNKGLANAKGKYICFVEADDYVEEESYEILVRNAERENVDMIVYGSATEGEVPDWFTSQSPLKGGCYKNRKTINALFEKREARSLWTCFFKKELLDKNGTKFNENVSLGEDTLFLFELVPGTETILAIKDVIYHHRFGREGSLTYFYTKDIKSYYLAWLSLVEQLAKKWKDKGILEKAEDKFITWLVSEGYRFIKNFPLEKQREAARLTVNIIKNNHLKYYCVDWYEKEHLTEIFALAEMGQDKKKIVDHYSTKNVDINNKEPLVSVIVPTYNVEEYIKQCIDSLLDQTYKNIEVICIDDGSTDNTVPILKFMQEKDKRLILIQQEHSGVSAARNKGLENARGKYISFVDSDDFMQWNSYEILVSVAENNQLDLIIFGGNAVGDAPEWIQKKLNTRYKYYTKGTADKVIFEEESARPFLWLHFIKREIIEKGEKLRFNEAMEMGEDQLFQFEYVPRAESVMVLEDKLYNYRIARNCSLMQLYEKQKMKKFDSHILLISSVIESWKKSGLFQKNEDKLITWIVNLTYWALIFFPKAFQPELAKKVINLVNKYDIKDYFIAWYEKDHWLYMKDIAEKNFDKEEELREIREKADQEKFQIQEILKSRAFKLGRFTTPQKERINLSKFTEYI</sequence>
<dbReference type="SUPFAM" id="SSF53448">
    <property type="entry name" value="Nucleotide-diphospho-sugar transferases"/>
    <property type="match status" value="2"/>
</dbReference>
<proteinExistence type="predicted"/>
<dbReference type="EMBL" id="DWWS01000066">
    <property type="protein sequence ID" value="HJC25504.1"/>
    <property type="molecule type" value="Genomic_DNA"/>
</dbReference>
<gene>
    <name evidence="2" type="ORF">H9761_17710</name>
</gene>
<keyword evidence="2" id="KW-0328">Glycosyltransferase</keyword>
<comment type="caution">
    <text evidence="2">The sequence shown here is derived from an EMBL/GenBank/DDBJ whole genome shotgun (WGS) entry which is preliminary data.</text>
</comment>